<reference evidence="1 2" key="1">
    <citation type="submission" date="2019-03" db="EMBL/GenBank/DDBJ databases">
        <title>Single cell metagenomics reveals metabolic interactions within the superorganism composed of flagellate Streblomastix strix and complex community of Bacteroidetes bacteria on its surface.</title>
        <authorList>
            <person name="Treitli S.C."/>
            <person name="Kolisko M."/>
            <person name="Husnik F."/>
            <person name="Keeling P."/>
            <person name="Hampl V."/>
        </authorList>
    </citation>
    <scope>NUCLEOTIDE SEQUENCE [LARGE SCALE GENOMIC DNA]</scope>
    <source>
        <strain evidence="1">ST1C</strain>
    </source>
</reference>
<accession>A0A5J4V779</accession>
<evidence type="ECO:0000313" key="2">
    <source>
        <dbReference type="Proteomes" id="UP000324800"/>
    </source>
</evidence>
<dbReference type="AlphaFoldDB" id="A0A5J4V779"/>
<protein>
    <submittedName>
        <fullName evidence="1">Uncharacterized protein</fullName>
    </submittedName>
</protein>
<comment type="caution">
    <text evidence="1">The sequence shown here is derived from an EMBL/GenBank/DDBJ whole genome shotgun (WGS) entry which is preliminary data.</text>
</comment>
<proteinExistence type="predicted"/>
<organism evidence="1 2">
    <name type="scientific">Streblomastix strix</name>
    <dbReference type="NCBI Taxonomy" id="222440"/>
    <lineage>
        <taxon>Eukaryota</taxon>
        <taxon>Metamonada</taxon>
        <taxon>Preaxostyla</taxon>
        <taxon>Oxymonadida</taxon>
        <taxon>Streblomastigidae</taxon>
        <taxon>Streblomastix</taxon>
    </lineage>
</organism>
<evidence type="ECO:0000313" key="1">
    <source>
        <dbReference type="EMBL" id="KAA6378051.1"/>
    </source>
</evidence>
<dbReference type="Proteomes" id="UP000324800">
    <property type="component" value="Unassembled WGS sequence"/>
</dbReference>
<sequence length="73" mass="8266">MRQQTKKSSPSLVQVIHNPEGYEYSSERNVSSSLDHIQQIVTSTSADKQWTDEEFTQIMQEAVLGQTPPQADE</sequence>
<name>A0A5J4V779_9EUKA</name>
<gene>
    <name evidence="1" type="ORF">EZS28_026423</name>
</gene>
<dbReference type="EMBL" id="SNRW01009406">
    <property type="protein sequence ID" value="KAA6378051.1"/>
    <property type="molecule type" value="Genomic_DNA"/>
</dbReference>